<evidence type="ECO:0000313" key="2">
    <source>
        <dbReference type="EMBL" id="KAG6119238.1"/>
    </source>
</evidence>
<feature type="region of interest" description="Disordered" evidence="1">
    <location>
        <begin position="43"/>
        <end position="89"/>
    </location>
</feature>
<protein>
    <submittedName>
        <fullName evidence="2">Uncharacterized protein</fullName>
    </submittedName>
</protein>
<dbReference type="AlphaFoldDB" id="A0A9P7Q413"/>
<reference evidence="2 3" key="1">
    <citation type="journal article" date="2020" name="bioRxiv">
        <title>Whole genome comparisons of ergot fungi reveals the divergence and evolution of species within the genus Claviceps are the result of varying mechanisms driving genome evolution and host range expansion.</title>
        <authorList>
            <person name="Wyka S.A."/>
            <person name="Mondo S.J."/>
            <person name="Liu M."/>
            <person name="Dettman J."/>
            <person name="Nalam V."/>
            <person name="Broders K.D."/>
        </authorList>
    </citation>
    <scope>NUCLEOTIDE SEQUENCE [LARGE SCALE GENOMIC DNA]</scope>
    <source>
        <strain evidence="2 3">LM576</strain>
    </source>
</reference>
<name>A0A9P7Q413_9HYPO</name>
<evidence type="ECO:0000256" key="1">
    <source>
        <dbReference type="SAM" id="MobiDB-lite"/>
    </source>
</evidence>
<organism evidence="2 3">
    <name type="scientific">Claviceps humidiphila</name>
    <dbReference type="NCBI Taxonomy" id="1294629"/>
    <lineage>
        <taxon>Eukaryota</taxon>
        <taxon>Fungi</taxon>
        <taxon>Dikarya</taxon>
        <taxon>Ascomycota</taxon>
        <taxon>Pezizomycotina</taxon>
        <taxon>Sordariomycetes</taxon>
        <taxon>Hypocreomycetidae</taxon>
        <taxon>Hypocreales</taxon>
        <taxon>Clavicipitaceae</taxon>
        <taxon>Claviceps</taxon>
    </lineage>
</organism>
<gene>
    <name evidence="2" type="ORF">E4U13_007907</name>
</gene>
<keyword evidence="3" id="KW-1185">Reference proteome</keyword>
<sequence length="249" mass="26102">MATPPQGAGNSDDLRMPVNATQGARDFLVDDDYQFDFSDFLGPRPSGSTISDAAQQDSRNGFTPAAFGSTLPDSPHLQSPGGTPVTVGQDADRLITELDRDRDRAVKLELFRAMCAAFDQAAAGYAAGPGHILAQEFKQYYLRFWTAALKGESPTPLPRGAAHKPAAKAATYASVASQPEGPTTYYTVSPESQVVLLELLGKDVPGAGGIPSGCLIESCAHGAEQSQLDGAVAIEVVDEPVGVLADGHR</sequence>
<feature type="non-terminal residue" evidence="2">
    <location>
        <position position="249"/>
    </location>
</feature>
<dbReference type="Proteomes" id="UP000732380">
    <property type="component" value="Unassembled WGS sequence"/>
</dbReference>
<feature type="compositionally biased region" description="Polar residues" evidence="1">
    <location>
        <begin position="46"/>
        <end position="61"/>
    </location>
</feature>
<dbReference type="EMBL" id="SRQM01000083">
    <property type="protein sequence ID" value="KAG6119238.1"/>
    <property type="molecule type" value="Genomic_DNA"/>
</dbReference>
<accession>A0A9P7Q413</accession>
<proteinExistence type="predicted"/>
<evidence type="ECO:0000313" key="3">
    <source>
        <dbReference type="Proteomes" id="UP000732380"/>
    </source>
</evidence>
<comment type="caution">
    <text evidence="2">The sequence shown here is derived from an EMBL/GenBank/DDBJ whole genome shotgun (WGS) entry which is preliminary data.</text>
</comment>